<sequence length="133" mass="14303">MTNFRKLTTATAALTLGTLMSTTAFADNHSMKCSDYNALSADDQMAHAQEWRAGREAARDEARGDDGADVTATENASDDVEVDGGREEARDEAMGSDEDVVAMMSEFCTTDDSQMTGDFRHPSEDPAAIPAQE</sequence>
<dbReference type="EMBL" id="QCYH01000009">
    <property type="protein sequence ID" value="PVA09301.1"/>
    <property type="molecule type" value="Genomic_DNA"/>
</dbReference>
<feature type="compositionally biased region" description="Basic and acidic residues" evidence="1">
    <location>
        <begin position="50"/>
        <end position="66"/>
    </location>
</feature>
<gene>
    <name evidence="3" type="ORF">DC366_14325</name>
</gene>
<protein>
    <recommendedName>
        <fullName evidence="5">Secreted protein</fullName>
    </recommendedName>
</protein>
<feature type="compositionally biased region" description="Basic and acidic residues" evidence="1">
    <location>
        <begin position="83"/>
        <end position="93"/>
    </location>
</feature>
<feature type="chain" id="PRO_5015434107" description="Secreted protein" evidence="2">
    <location>
        <begin position="27"/>
        <end position="133"/>
    </location>
</feature>
<proteinExistence type="predicted"/>
<feature type="region of interest" description="Disordered" evidence="1">
    <location>
        <begin position="50"/>
        <end position="133"/>
    </location>
</feature>
<evidence type="ECO:0000256" key="2">
    <source>
        <dbReference type="SAM" id="SignalP"/>
    </source>
</evidence>
<comment type="caution">
    <text evidence="3">The sequence shown here is derived from an EMBL/GenBank/DDBJ whole genome shotgun (WGS) entry which is preliminary data.</text>
</comment>
<organism evidence="3 4">
    <name type="scientific">Pelagivirga sediminicola</name>
    <dbReference type="NCBI Taxonomy" id="2170575"/>
    <lineage>
        <taxon>Bacteria</taxon>
        <taxon>Pseudomonadati</taxon>
        <taxon>Pseudomonadota</taxon>
        <taxon>Alphaproteobacteria</taxon>
        <taxon>Rhodobacterales</taxon>
        <taxon>Paracoccaceae</taxon>
        <taxon>Pelagivirga</taxon>
    </lineage>
</organism>
<reference evidence="3 4" key="1">
    <citation type="submission" date="2018-04" db="EMBL/GenBank/DDBJ databases">
        <title>Pelagivirga bohaiensis gen. nov., sp. nov., a bacterium isolated from the Bohai Sea.</title>
        <authorList>
            <person name="Ji X."/>
        </authorList>
    </citation>
    <scope>NUCLEOTIDE SEQUENCE [LARGE SCALE GENOMIC DNA]</scope>
    <source>
        <strain evidence="3 4">BH-SD19</strain>
    </source>
</reference>
<accession>A0A2T7G4F0</accession>
<dbReference type="Proteomes" id="UP000244446">
    <property type="component" value="Unassembled WGS sequence"/>
</dbReference>
<keyword evidence="4" id="KW-1185">Reference proteome</keyword>
<feature type="signal peptide" evidence="2">
    <location>
        <begin position="1"/>
        <end position="26"/>
    </location>
</feature>
<evidence type="ECO:0000256" key="1">
    <source>
        <dbReference type="SAM" id="MobiDB-lite"/>
    </source>
</evidence>
<evidence type="ECO:0000313" key="4">
    <source>
        <dbReference type="Proteomes" id="UP000244446"/>
    </source>
</evidence>
<name>A0A2T7G4F0_9RHOB</name>
<keyword evidence="2" id="KW-0732">Signal</keyword>
<evidence type="ECO:0000313" key="3">
    <source>
        <dbReference type="EMBL" id="PVA09301.1"/>
    </source>
</evidence>
<feature type="compositionally biased region" description="Polar residues" evidence="1">
    <location>
        <begin position="107"/>
        <end position="116"/>
    </location>
</feature>
<evidence type="ECO:0008006" key="5">
    <source>
        <dbReference type="Google" id="ProtNLM"/>
    </source>
</evidence>
<dbReference type="AlphaFoldDB" id="A0A2T7G4F0"/>